<dbReference type="EMBL" id="LLXE01001142">
    <property type="protein sequence ID" value="KUM55395.1"/>
    <property type="molecule type" value="Genomic_DNA"/>
</dbReference>
<feature type="region of interest" description="Disordered" evidence="1">
    <location>
        <begin position="1"/>
        <end position="102"/>
    </location>
</feature>
<keyword evidence="3" id="KW-1185">Reference proteome</keyword>
<organism evidence="2 3">
    <name type="scientific">Penicillium freii</name>
    <dbReference type="NCBI Taxonomy" id="48697"/>
    <lineage>
        <taxon>Eukaryota</taxon>
        <taxon>Fungi</taxon>
        <taxon>Dikarya</taxon>
        <taxon>Ascomycota</taxon>
        <taxon>Pezizomycotina</taxon>
        <taxon>Eurotiomycetes</taxon>
        <taxon>Eurotiomycetidae</taxon>
        <taxon>Eurotiales</taxon>
        <taxon>Aspergillaceae</taxon>
        <taxon>Penicillium</taxon>
    </lineage>
</organism>
<proteinExistence type="predicted"/>
<accession>A0A101M7Q5</accession>
<comment type="caution">
    <text evidence="2">The sequence shown here is derived from an EMBL/GenBank/DDBJ whole genome shotgun (WGS) entry which is preliminary data.</text>
</comment>
<reference evidence="2 3" key="1">
    <citation type="submission" date="2015-10" db="EMBL/GenBank/DDBJ databases">
        <title>Genome sequencing of Penicillium freii.</title>
        <authorList>
            <person name="Nguyen H.D."/>
            <person name="Visagie C.M."/>
            <person name="Seifert K.A."/>
        </authorList>
    </citation>
    <scope>NUCLEOTIDE SEQUENCE [LARGE SCALE GENOMIC DNA]</scope>
    <source>
        <strain evidence="2 3">DAOM 242723</strain>
    </source>
</reference>
<gene>
    <name evidence="2" type="ORF">ACN42_g11893</name>
</gene>
<feature type="compositionally biased region" description="Polar residues" evidence="1">
    <location>
        <begin position="22"/>
        <end position="34"/>
    </location>
</feature>
<protein>
    <submittedName>
        <fullName evidence="2">Uncharacterized protein</fullName>
    </submittedName>
</protein>
<dbReference type="AlphaFoldDB" id="A0A101M7Q5"/>
<evidence type="ECO:0000313" key="2">
    <source>
        <dbReference type="EMBL" id="KUM55395.1"/>
    </source>
</evidence>
<name>A0A101M7Q5_PENFR</name>
<evidence type="ECO:0000313" key="3">
    <source>
        <dbReference type="Proteomes" id="UP000055045"/>
    </source>
</evidence>
<evidence type="ECO:0000256" key="1">
    <source>
        <dbReference type="SAM" id="MobiDB-lite"/>
    </source>
</evidence>
<feature type="compositionally biased region" description="Polar residues" evidence="1">
    <location>
        <begin position="84"/>
        <end position="94"/>
    </location>
</feature>
<dbReference type="Proteomes" id="UP000055045">
    <property type="component" value="Unassembled WGS sequence"/>
</dbReference>
<sequence>MIDHDEITNVPEPTMIREPSVITISTDDSVTETGSVPPEQFVPRRSSRTRRSPERYGFPTNPPSPPKSKPKSKLIRVRPDVPQGNKSASEGQEQVQDDTERGRLAMSKVVAKQKTPFIFEGKPLHVKDVEIPQSYKQAKKSRFADY</sequence>